<evidence type="ECO:0000259" key="5">
    <source>
        <dbReference type="SMART" id="SM00849"/>
    </source>
</evidence>
<feature type="domain" description="Metallo-beta-lactamase" evidence="5">
    <location>
        <begin position="12"/>
        <end position="171"/>
    </location>
</feature>
<dbReference type="InterPro" id="IPR036866">
    <property type="entry name" value="RibonucZ/Hydroxyglut_hydro"/>
</dbReference>
<evidence type="ECO:0000256" key="1">
    <source>
        <dbReference type="ARBA" id="ARBA00001947"/>
    </source>
</evidence>
<keyword evidence="4" id="KW-0862">Zinc</keyword>
<dbReference type="Pfam" id="PF00753">
    <property type="entry name" value="Lactamase_B"/>
    <property type="match status" value="1"/>
</dbReference>
<evidence type="ECO:0000256" key="3">
    <source>
        <dbReference type="ARBA" id="ARBA00022801"/>
    </source>
</evidence>
<comment type="cofactor">
    <cofactor evidence="1">
        <name>Zn(2+)</name>
        <dbReference type="ChEBI" id="CHEBI:29105"/>
    </cofactor>
</comment>
<reference evidence="6" key="1">
    <citation type="submission" date="2018-05" db="EMBL/GenBank/DDBJ databases">
        <authorList>
            <person name="Lanie J.A."/>
            <person name="Ng W.-L."/>
            <person name="Kazmierczak K.M."/>
            <person name="Andrzejewski T.M."/>
            <person name="Davidsen T.M."/>
            <person name="Wayne K.J."/>
            <person name="Tettelin H."/>
            <person name="Glass J.I."/>
            <person name="Rusch D."/>
            <person name="Podicherti R."/>
            <person name="Tsui H.-C.T."/>
            <person name="Winkler M.E."/>
        </authorList>
    </citation>
    <scope>NUCLEOTIDE SEQUENCE</scope>
</reference>
<dbReference type="AlphaFoldDB" id="A0A381V4A0"/>
<dbReference type="SUPFAM" id="SSF56281">
    <property type="entry name" value="Metallo-hydrolase/oxidoreductase"/>
    <property type="match status" value="1"/>
</dbReference>
<sequence length="210" mass="23109">MKIWTFEGGFDENLTYLFSDGTSDDAAIIDAAIPLSNLKSTIDENSLTPSKLLVTHTHFDHTAHLEEYASAYPNAEVCVMSGSGRWQNEQALSHGDTIQIGGLTATAIHTPGHTQDSTCFHVEDALFSGDTIFVGRTGRTIGAGSDTRQLYRSISGKLLTLPGNTTIYSGHDYGPVQKISMKENIEMSPLLQATDEDDFVRRMEEYERSR</sequence>
<dbReference type="EMBL" id="UINC01007690">
    <property type="protein sequence ID" value="SVA34608.1"/>
    <property type="molecule type" value="Genomic_DNA"/>
</dbReference>
<dbReference type="InterPro" id="IPR001279">
    <property type="entry name" value="Metallo-B-lactamas"/>
</dbReference>
<dbReference type="GO" id="GO:0046872">
    <property type="term" value="F:metal ion binding"/>
    <property type="evidence" value="ECO:0007669"/>
    <property type="project" value="UniProtKB-KW"/>
</dbReference>
<evidence type="ECO:0000256" key="2">
    <source>
        <dbReference type="ARBA" id="ARBA00022723"/>
    </source>
</evidence>
<dbReference type="GO" id="GO:0016787">
    <property type="term" value="F:hydrolase activity"/>
    <property type="evidence" value="ECO:0007669"/>
    <property type="project" value="UniProtKB-KW"/>
</dbReference>
<accession>A0A381V4A0</accession>
<dbReference type="PANTHER" id="PTHR46233:SF3">
    <property type="entry name" value="HYDROXYACYLGLUTATHIONE HYDROLASE GLOC"/>
    <property type="match status" value="1"/>
</dbReference>
<dbReference type="InterPro" id="IPR051453">
    <property type="entry name" value="MBL_Glyoxalase_II"/>
</dbReference>
<keyword evidence="2" id="KW-0479">Metal-binding</keyword>
<evidence type="ECO:0000313" key="6">
    <source>
        <dbReference type="EMBL" id="SVA34608.1"/>
    </source>
</evidence>
<dbReference type="CDD" id="cd06262">
    <property type="entry name" value="metallo-hydrolase-like_MBL-fold"/>
    <property type="match status" value="1"/>
</dbReference>
<name>A0A381V4A0_9ZZZZ</name>
<keyword evidence="3" id="KW-0378">Hydrolase</keyword>
<proteinExistence type="predicted"/>
<evidence type="ECO:0000256" key="4">
    <source>
        <dbReference type="ARBA" id="ARBA00022833"/>
    </source>
</evidence>
<gene>
    <name evidence="6" type="ORF">METZ01_LOCUS87462</name>
</gene>
<dbReference type="Gene3D" id="3.60.15.10">
    <property type="entry name" value="Ribonuclease Z/Hydroxyacylglutathione hydrolase-like"/>
    <property type="match status" value="1"/>
</dbReference>
<dbReference type="SMART" id="SM00849">
    <property type="entry name" value="Lactamase_B"/>
    <property type="match status" value="1"/>
</dbReference>
<organism evidence="6">
    <name type="scientific">marine metagenome</name>
    <dbReference type="NCBI Taxonomy" id="408172"/>
    <lineage>
        <taxon>unclassified sequences</taxon>
        <taxon>metagenomes</taxon>
        <taxon>ecological metagenomes</taxon>
    </lineage>
</organism>
<dbReference type="PANTHER" id="PTHR46233">
    <property type="entry name" value="HYDROXYACYLGLUTATHIONE HYDROLASE GLOC"/>
    <property type="match status" value="1"/>
</dbReference>
<protein>
    <recommendedName>
        <fullName evidence="5">Metallo-beta-lactamase domain-containing protein</fullName>
    </recommendedName>
</protein>